<dbReference type="InterPro" id="IPR006063">
    <property type="entry name" value="HisA_bact_arch"/>
</dbReference>
<proteinExistence type="inferred from homology"/>
<dbReference type="OrthoDB" id="9807749at2"/>
<keyword evidence="9 12" id="KW-0368">Histidine biosynthesis</keyword>
<dbReference type="InterPro" id="IPR023016">
    <property type="entry name" value="HisA/PriA"/>
</dbReference>
<dbReference type="EMBL" id="QYTV02000009">
    <property type="protein sequence ID" value="RST72248.1"/>
    <property type="molecule type" value="Genomic_DNA"/>
</dbReference>
<accession>A0A429XVF4</accession>
<dbReference type="FunFam" id="3.20.20.70:FF:000009">
    <property type="entry name" value="1-(5-phosphoribosyl)-5-[(5-phosphoribosylamino)methylideneamino] imidazole-4-carboxamide isomerase"/>
    <property type="match status" value="1"/>
</dbReference>
<dbReference type="GO" id="GO:0005737">
    <property type="term" value="C:cytoplasm"/>
    <property type="evidence" value="ECO:0007669"/>
    <property type="project" value="UniProtKB-SubCell"/>
</dbReference>
<evidence type="ECO:0000256" key="9">
    <source>
        <dbReference type="ARBA" id="ARBA00023102"/>
    </source>
</evidence>
<dbReference type="Pfam" id="PF00977">
    <property type="entry name" value="His_biosynth"/>
    <property type="match status" value="1"/>
</dbReference>
<dbReference type="UniPathway" id="UPA00031">
    <property type="reaction ID" value="UER00009"/>
</dbReference>
<dbReference type="Proteomes" id="UP000287156">
    <property type="component" value="Unassembled WGS sequence"/>
</dbReference>
<name>A0A429XVF4_9BACI</name>
<comment type="pathway">
    <text evidence="3 12 14">Amino-acid biosynthesis; L-histidine biosynthesis; L-histidine from 5-phospho-alpha-D-ribose 1-diphosphate: step 4/9.</text>
</comment>
<dbReference type="RefSeq" id="WP_126051872.1">
    <property type="nucleotide sequence ID" value="NZ_QYTV02000009.1"/>
</dbReference>
<dbReference type="CDD" id="cd04732">
    <property type="entry name" value="HisA"/>
    <property type="match status" value="1"/>
</dbReference>
<evidence type="ECO:0000256" key="7">
    <source>
        <dbReference type="ARBA" id="ARBA00022490"/>
    </source>
</evidence>
<sequence>MKILPAMDLIDGKCVRLYQGDFNQTTQVGSDPESQLQTFIEDGAEIVHIVDLDGARSGKPEQLELISRLCAMSTVPIQVGGGIRSLDTVRAYAEAGVDRIVIGTAAVEDENFLKEALKNYKKNIVIGIDARNEKVAVSGWETETEVDYIEFAKKMEELGVETIVFTDISKDGTMQGPNLEQLKKISDAVGCKIVASGGIRNQADLDAVAALGIGEAIVGKAMYEGTVKLRRS</sequence>
<evidence type="ECO:0000256" key="11">
    <source>
        <dbReference type="ARBA" id="ARBA00030547"/>
    </source>
</evidence>
<evidence type="ECO:0000256" key="14">
    <source>
        <dbReference type="RuleBase" id="RU003658"/>
    </source>
</evidence>
<keyword evidence="7 12" id="KW-0963">Cytoplasm</keyword>
<protein>
    <recommendedName>
        <fullName evidence="6 12">1-(5-phosphoribosyl)-5-[(5-phosphoribosylamino)methylideneamino] imidazole-4-carboxamide isomerase</fullName>
        <ecNumber evidence="5 12">5.3.1.16</ecNumber>
    </recommendedName>
    <alternativeName>
        <fullName evidence="11 12">Phosphoribosylformimino-5-aminoimidazole carboxamide ribotide isomerase</fullName>
    </alternativeName>
</protein>
<evidence type="ECO:0000256" key="4">
    <source>
        <dbReference type="ARBA" id="ARBA00009667"/>
    </source>
</evidence>
<dbReference type="PANTHER" id="PTHR43090:SF2">
    <property type="entry name" value="1-(5-PHOSPHORIBOSYL)-5-[(5-PHOSPHORIBOSYLAMINO)METHYLIDENEAMINO] IMIDAZOLE-4-CARBOXAMIDE ISOMERASE"/>
    <property type="match status" value="1"/>
</dbReference>
<feature type="active site" description="Proton acceptor" evidence="12">
    <location>
        <position position="8"/>
    </location>
</feature>
<evidence type="ECO:0000256" key="5">
    <source>
        <dbReference type="ARBA" id="ARBA00012550"/>
    </source>
</evidence>
<reference evidence="15" key="1">
    <citation type="submission" date="2018-12" db="EMBL/GenBank/DDBJ databases">
        <authorList>
            <person name="Sun L."/>
            <person name="Chen Z."/>
        </authorList>
    </citation>
    <scope>NUCLEOTIDE SEQUENCE [LARGE SCALE GENOMIC DNA]</scope>
    <source>
        <strain evidence="15">3-2-2</strain>
    </source>
</reference>
<evidence type="ECO:0000256" key="13">
    <source>
        <dbReference type="RuleBase" id="RU003657"/>
    </source>
</evidence>
<dbReference type="InterPro" id="IPR006062">
    <property type="entry name" value="His_biosynth"/>
</dbReference>
<dbReference type="HAMAP" id="MF_01014">
    <property type="entry name" value="HisA"/>
    <property type="match status" value="1"/>
</dbReference>
<comment type="subcellular location">
    <subcellularLocation>
        <location evidence="2 12 14">Cytoplasm</location>
    </subcellularLocation>
</comment>
<feature type="active site" description="Proton donor" evidence="12">
    <location>
        <position position="129"/>
    </location>
</feature>
<evidence type="ECO:0000256" key="8">
    <source>
        <dbReference type="ARBA" id="ARBA00022605"/>
    </source>
</evidence>
<dbReference type="GO" id="GO:0003949">
    <property type="term" value="F:1-(5-phosphoribosyl)-5-[(5-phosphoribosylamino)methylideneamino]imidazole-4-carboxamide isomerase activity"/>
    <property type="evidence" value="ECO:0007669"/>
    <property type="project" value="UniProtKB-UniRule"/>
</dbReference>
<evidence type="ECO:0000256" key="1">
    <source>
        <dbReference type="ARBA" id="ARBA00000901"/>
    </source>
</evidence>
<evidence type="ECO:0000313" key="15">
    <source>
        <dbReference type="EMBL" id="RST72248.1"/>
    </source>
</evidence>
<comment type="caution">
    <text evidence="15">The sequence shown here is derived from an EMBL/GenBank/DDBJ whole genome shotgun (WGS) entry which is preliminary data.</text>
</comment>
<dbReference type="EC" id="5.3.1.16" evidence="5 12"/>
<dbReference type="GO" id="GO:0000105">
    <property type="term" value="P:L-histidine biosynthetic process"/>
    <property type="evidence" value="ECO:0007669"/>
    <property type="project" value="UniProtKB-UniRule"/>
</dbReference>
<keyword evidence="16" id="KW-1185">Reference proteome</keyword>
<gene>
    <name evidence="12 15" type="primary">hisA</name>
    <name evidence="15" type="ORF">D4T97_016525</name>
</gene>
<keyword evidence="10 12" id="KW-0413">Isomerase</keyword>
<evidence type="ECO:0000256" key="6">
    <source>
        <dbReference type="ARBA" id="ARBA00018464"/>
    </source>
</evidence>
<evidence type="ECO:0000256" key="12">
    <source>
        <dbReference type="HAMAP-Rule" id="MF_01014"/>
    </source>
</evidence>
<comment type="similarity">
    <text evidence="4 12 13">Belongs to the HisA/HisF family.</text>
</comment>
<evidence type="ECO:0000256" key="2">
    <source>
        <dbReference type="ARBA" id="ARBA00004496"/>
    </source>
</evidence>
<organism evidence="15 16">
    <name type="scientific">Siminovitchia acidinfaciens</name>
    <dbReference type="NCBI Taxonomy" id="2321395"/>
    <lineage>
        <taxon>Bacteria</taxon>
        <taxon>Bacillati</taxon>
        <taxon>Bacillota</taxon>
        <taxon>Bacilli</taxon>
        <taxon>Bacillales</taxon>
        <taxon>Bacillaceae</taxon>
        <taxon>Siminovitchia</taxon>
    </lineage>
</organism>
<dbReference type="PANTHER" id="PTHR43090">
    <property type="entry name" value="1-(5-PHOSPHORIBOSYL)-5-[(5-PHOSPHORIBOSYLAMINO)METHYLIDENEAMINO] IMIDAZOLE-4-CARBOXAMIDE ISOMERASE"/>
    <property type="match status" value="1"/>
</dbReference>
<dbReference type="NCBIfam" id="TIGR00007">
    <property type="entry name" value="1-(5-phosphoribosyl)-5-[(5-phosphoribosylamino)methylideneamino]imidazole-4-carboxamide isomerase"/>
    <property type="match status" value="1"/>
</dbReference>
<comment type="catalytic activity">
    <reaction evidence="1 12 14">
        <text>1-(5-phospho-beta-D-ribosyl)-5-[(5-phospho-beta-D-ribosylamino)methylideneamino]imidazole-4-carboxamide = 5-[(5-phospho-1-deoxy-D-ribulos-1-ylimino)methylamino]-1-(5-phospho-beta-D-ribosyl)imidazole-4-carboxamide</text>
        <dbReference type="Rhea" id="RHEA:15469"/>
        <dbReference type="ChEBI" id="CHEBI:58435"/>
        <dbReference type="ChEBI" id="CHEBI:58525"/>
        <dbReference type="EC" id="5.3.1.16"/>
    </reaction>
</comment>
<dbReference type="InterPro" id="IPR013785">
    <property type="entry name" value="Aldolase_TIM"/>
</dbReference>
<dbReference type="Gene3D" id="3.20.20.70">
    <property type="entry name" value="Aldolase class I"/>
    <property type="match status" value="1"/>
</dbReference>
<dbReference type="GO" id="GO:0000162">
    <property type="term" value="P:L-tryptophan biosynthetic process"/>
    <property type="evidence" value="ECO:0007669"/>
    <property type="project" value="TreeGrafter"/>
</dbReference>
<keyword evidence="8 12" id="KW-0028">Amino-acid biosynthesis</keyword>
<dbReference type="SUPFAM" id="SSF51366">
    <property type="entry name" value="Ribulose-phoshate binding barrel"/>
    <property type="match status" value="1"/>
</dbReference>
<evidence type="ECO:0000313" key="16">
    <source>
        <dbReference type="Proteomes" id="UP000287156"/>
    </source>
</evidence>
<evidence type="ECO:0000256" key="10">
    <source>
        <dbReference type="ARBA" id="ARBA00023235"/>
    </source>
</evidence>
<dbReference type="InterPro" id="IPR011060">
    <property type="entry name" value="RibuloseP-bd_barrel"/>
</dbReference>
<evidence type="ECO:0000256" key="3">
    <source>
        <dbReference type="ARBA" id="ARBA00005133"/>
    </source>
</evidence>
<dbReference type="InterPro" id="IPR044524">
    <property type="entry name" value="Isoase_HisA-like"/>
</dbReference>
<dbReference type="AlphaFoldDB" id="A0A429XVF4"/>